<dbReference type="Gene3D" id="3.40.430.10">
    <property type="entry name" value="Dihydrofolate Reductase, subunit A"/>
    <property type="match status" value="1"/>
</dbReference>
<gene>
    <name evidence="2" type="ORF">LV75_003447</name>
</gene>
<organism evidence="2 3">
    <name type="scientific">Actinokineospora diospyrosa</name>
    <dbReference type="NCBI Taxonomy" id="103728"/>
    <lineage>
        <taxon>Bacteria</taxon>
        <taxon>Bacillati</taxon>
        <taxon>Actinomycetota</taxon>
        <taxon>Actinomycetes</taxon>
        <taxon>Pseudonocardiales</taxon>
        <taxon>Pseudonocardiaceae</taxon>
        <taxon>Actinokineospora</taxon>
    </lineage>
</organism>
<dbReference type="InterPro" id="IPR050765">
    <property type="entry name" value="Riboflavin_Biosynth_HTPR"/>
</dbReference>
<comment type="caution">
    <text evidence="2">The sequence shown here is derived from an EMBL/GenBank/DDBJ whole genome shotgun (WGS) entry which is preliminary data.</text>
</comment>
<evidence type="ECO:0000259" key="1">
    <source>
        <dbReference type="Pfam" id="PF01872"/>
    </source>
</evidence>
<dbReference type="SUPFAM" id="SSF53597">
    <property type="entry name" value="Dihydrofolate reductase-like"/>
    <property type="match status" value="1"/>
</dbReference>
<keyword evidence="3" id="KW-1185">Reference proteome</keyword>
<name>A0ABT1IE77_9PSEU</name>
<sequence length="199" mass="21692">MGKVKFSLSMSLDGFIAGVDDRPGQDMGEGGEALHHWVHGGVPGSFGCTGVDREVLEELHAANGAMIVGRRMFDVDEAWGGNTPGDVPCFVLTHNPPQEWVRPDSPFTFVTDGIHSALDQARAAAGDKDVEVASANVVQQFLRADLIDEFTLHLAPILLGRGIRLFERLDDLKVKAERTRVRESGYATHISFRVLKDNG</sequence>
<proteinExistence type="predicted"/>
<protein>
    <submittedName>
        <fullName evidence="2">Dihydrofolate reductase</fullName>
    </submittedName>
</protein>
<dbReference type="RefSeq" id="WP_253887895.1">
    <property type="nucleotide sequence ID" value="NZ_BAAAVB010000013.1"/>
</dbReference>
<accession>A0ABT1IE77</accession>
<dbReference type="PANTHER" id="PTHR38011">
    <property type="entry name" value="DIHYDROFOLATE REDUCTASE FAMILY PROTEIN (AFU_ORTHOLOGUE AFUA_8G06820)"/>
    <property type="match status" value="1"/>
</dbReference>
<dbReference type="EMBL" id="JAMTCO010000008">
    <property type="protein sequence ID" value="MCP2270935.1"/>
    <property type="molecule type" value="Genomic_DNA"/>
</dbReference>
<dbReference type="PANTHER" id="PTHR38011:SF12">
    <property type="entry name" value="BIFUNCTIONAL DEAMINASE-REDUCTASE DOMAIN PROTEIN"/>
    <property type="match status" value="1"/>
</dbReference>
<feature type="domain" description="Bacterial bifunctional deaminase-reductase C-terminal" evidence="1">
    <location>
        <begin position="4"/>
        <end position="185"/>
    </location>
</feature>
<dbReference type="InterPro" id="IPR024072">
    <property type="entry name" value="DHFR-like_dom_sf"/>
</dbReference>
<dbReference type="InterPro" id="IPR002734">
    <property type="entry name" value="RibDG_C"/>
</dbReference>
<dbReference type="Proteomes" id="UP001205185">
    <property type="component" value="Unassembled WGS sequence"/>
</dbReference>
<reference evidence="2 3" key="1">
    <citation type="submission" date="2022-06" db="EMBL/GenBank/DDBJ databases">
        <title>Genomic Encyclopedia of Archaeal and Bacterial Type Strains, Phase II (KMG-II): from individual species to whole genera.</title>
        <authorList>
            <person name="Goeker M."/>
        </authorList>
    </citation>
    <scope>NUCLEOTIDE SEQUENCE [LARGE SCALE GENOMIC DNA]</scope>
    <source>
        <strain evidence="2 3">DSM 44255</strain>
    </source>
</reference>
<dbReference type="Pfam" id="PF01872">
    <property type="entry name" value="RibD_C"/>
    <property type="match status" value="1"/>
</dbReference>
<evidence type="ECO:0000313" key="3">
    <source>
        <dbReference type="Proteomes" id="UP001205185"/>
    </source>
</evidence>
<evidence type="ECO:0000313" key="2">
    <source>
        <dbReference type="EMBL" id="MCP2270935.1"/>
    </source>
</evidence>